<dbReference type="PANTHER" id="PTHR30249">
    <property type="entry name" value="PUTATIVE SEROTONIN TRANSPORTER"/>
    <property type="match status" value="1"/>
</dbReference>
<evidence type="ECO:0000256" key="1">
    <source>
        <dbReference type="ARBA" id="ARBA00004141"/>
    </source>
</evidence>
<name>A0ABP3UQ44_9CLOT</name>
<comment type="caution">
    <text evidence="6">The sequence shown here is derived from an EMBL/GenBank/DDBJ whole genome shotgun (WGS) entry which is preliminary data.</text>
</comment>
<feature type="transmembrane region" description="Helical" evidence="5">
    <location>
        <begin position="61"/>
        <end position="81"/>
    </location>
</feature>
<evidence type="ECO:0000256" key="2">
    <source>
        <dbReference type="ARBA" id="ARBA00022692"/>
    </source>
</evidence>
<keyword evidence="3 5" id="KW-1133">Transmembrane helix</keyword>
<evidence type="ECO:0000256" key="3">
    <source>
        <dbReference type="ARBA" id="ARBA00022989"/>
    </source>
</evidence>
<dbReference type="InterPro" id="IPR007300">
    <property type="entry name" value="CidB/LrgB"/>
</dbReference>
<evidence type="ECO:0000313" key="7">
    <source>
        <dbReference type="Proteomes" id="UP001501510"/>
    </source>
</evidence>
<gene>
    <name evidence="6" type="ORF">GCM10008906_15310</name>
</gene>
<dbReference type="Proteomes" id="UP001501510">
    <property type="component" value="Unassembled WGS sequence"/>
</dbReference>
<reference evidence="7" key="1">
    <citation type="journal article" date="2019" name="Int. J. Syst. Evol. Microbiol.">
        <title>The Global Catalogue of Microorganisms (GCM) 10K type strain sequencing project: providing services to taxonomists for standard genome sequencing and annotation.</title>
        <authorList>
            <consortium name="The Broad Institute Genomics Platform"/>
            <consortium name="The Broad Institute Genome Sequencing Center for Infectious Disease"/>
            <person name="Wu L."/>
            <person name="Ma J."/>
        </authorList>
    </citation>
    <scope>NUCLEOTIDE SEQUENCE [LARGE SCALE GENOMIC DNA]</scope>
    <source>
        <strain evidence="7">JCM 1407</strain>
    </source>
</reference>
<sequence length="234" mass="24885">MSEIITSPFFGILISLVAFEIGCFAYKKTKLSLFNPLFISILFIIVFLKTCNINLNSYNVGGNFISLFLTPATVILAVPLYKKLELLKQNSLAILIGITSGTILGLISIVVLGHIFKLDTLVNTSIISKSITVPISLEVSKQLGGIPALTASVTIFTGILGTIIGPIICKLFKIKEDIAVGVVFGTASHAIGTTKAMEIGQTEGAMSSLSIGIAGLMTVFLAPIIYNVLTILFN</sequence>
<evidence type="ECO:0000256" key="4">
    <source>
        <dbReference type="ARBA" id="ARBA00023136"/>
    </source>
</evidence>
<accession>A0ABP3UQ44</accession>
<evidence type="ECO:0000313" key="6">
    <source>
        <dbReference type="EMBL" id="GAA0738192.1"/>
    </source>
</evidence>
<dbReference type="Pfam" id="PF04172">
    <property type="entry name" value="LrgB"/>
    <property type="match status" value="1"/>
</dbReference>
<evidence type="ECO:0000256" key="5">
    <source>
        <dbReference type="SAM" id="Phobius"/>
    </source>
</evidence>
<proteinExistence type="predicted"/>
<keyword evidence="4 5" id="KW-0472">Membrane</keyword>
<feature type="transmembrane region" description="Helical" evidence="5">
    <location>
        <begin position="93"/>
        <end position="116"/>
    </location>
</feature>
<dbReference type="EMBL" id="BAAACG010000008">
    <property type="protein sequence ID" value="GAA0738192.1"/>
    <property type="molecule type" value="Genomic_DNA"/>
</dbReference>
<feature type="transmembrane region" description="Helical" evidence="5">
    <location>
        <begin position="146"/>
        <end position="169"/>
    </location>
</feature>
<feature type="transmembrane region" description="Helical" evidence="5">
    <location>
        <begin position="209"/>
        <end position="233"/>
    </location>
</feature>
<organism evidence="6 7">
    <name type="scientific">Clostridium oceanicum</name>
    <dbReference type="NCBI Taxonomy" id="1543"/>
    <lineage>
        <taxon>Bacteria</taxon>
        <taxon>Bacillati</taxon>
        <taxon>Bacillota</taxon>
        <taxon>Clostridia</taxon>
        <taxon>Eubacteriales</taxon>
        <taxon>Clostridiaceae</taxon>
        <taxon>Clostridium</taxon>
    </lineage>
</organism>
<keyword evidence="2 5" id="KW-0812">Transmembrane</keyword>
<protein>
    <submittedName>
        <fullName evidence="6">LrgB family protein</fullName>
    </submittedName>
</protein>
<feature type="transmembrane region" description="Helical" evidence="5">
    <location>
        <begin position="6"/>
        <end position="26"/>
    </location>
</feature>
<dbReference type="PANTHER" id="PTHR30249:SF0">
    <property type="entry name" value="PLASTIDAL GLYCOLATE_GLYCERATE TRANSLOCATOR 1, CHLOROPLASTIC"/>
    <property type="match status" value="1"/>
</dbReference>
<keyword evidence="7" id="KW-1185">Reference proteome</keyword>
<dbReference type="RefSeq" id="WP_343760486.1">
    <property type="nucleotide sequence ID" value="NZ_BAAACG010000008.1"/>
</dbReference>
<feature type="transmembrane region" description="Helical" evidence="5">
    <location>
        <begin position="33"/>
        <end position="55"/>
    </location>
</feature>
<comment type="subcellular location">
    <subcellularLocation>
        <location evidence="1">Membrane</location>
        <topology evidence="1">Multi-pass membrane protein</topology>
    </subcellularLocation>
</comment>